<gene>
    <name evidence="1" type="ORF">ACFQ2E_15685</name>
</gene>
<reference evidence="2" key="1">
    <citation type="journal article" date="2019" name="Int. J. Syst. Evol. Microbiol.">
        <title>The Global Catalogue of Microorganisms (GCM) 10K type strain sequencing project: providing services to taxonomists for standard genome sequencing and annotation.</title>
        <authorList>
            <consortium name="The Broad Institute Genomics Platform"/>
            <consortium name="The Broad Institute Genome Sequencing Center for Infectious Disease"/>
            <person name="Wu L."/>
            <person name="Ma J."/>
        </authorList>
    </citation>
    <scope>NUCLEOTIDE SEQUENCE [LARGE SCALE GENOMIC DNA]</scope>
    <source>
        <strain evidence="2">CCUG 63246</strain>
    </source>
</reference>
<dbReference type="Proteomes" id="UP001597163">
    <property type="component" value="Unassembled WGS sequence"/>
</dbReference>
<protein>
    <submittedName>
        <fullName evidence="1">GNAT family N-acetyltransferase</fullName>
    </submittedName>
</protein>
<evidence type="ECO:0000313" key="1">
    <source>
        <dbReference type="EMBL" id="MFD1163871.1"/>
    </source>
</evidence>
<dbReference type="InterPro" id="IPR016181">
    <property type="entry name" value="Acyl_CoA_acyltransferase"/>
</dbReference>
<keyword evidence="2" id="KW-1185">Reference proteome</keyword>
<comment type="caution">
    <text evidence="1">The sequence shown here is derived from an EMBL/GenBank/DDBJ whole genome shotgun (WGS) entry which is preliminary data.</text>
</comment>
<accession>A0ABW3RFN8</accession>
<proteinExistence type="predicted"/>
<sequence length="322" mass="37845">MEDYKVVKYSSSNYKEWNDFLDTSRNATFLFHRDFMEYHSDRFRDFSLLVYRKNKLITILPANLDGELLYSHQGLSYGGFLLPNKVAFKTVFEALKCVLVFLERNDIKKIILKQIPKIYCNKPSDDLDYLMFILKAKLFRRDLSMTIKLDKKNQYSTLRKRKIKKAQNLKFVDDTDLPSFWNLILIPNLKKKFNVKPVHSLEEITRLKQTFPYNIKQFNVFDDDGLLAGCTVFETEKVAHLQYVSTKKNIKDGALDFLIHQLLTTVYKNKTYFDFGISNENQGKNINLGLLNWKQSFGASPIVHDFYEIKVNSHPLLNNVML</sequence>
<name>A0ABW3RFN8_9FLAO</name>
<dbReference type="Gene3D" id="3.40.630.30">
    <property type="match status" value="1"/>
</dbReference>
<organism evidence="1 2">
    <name type="scientific">Hwangdonia seohaensis</name>
    <dbReference type="NCBI Taxonomy" id="1240727"/>
    <lineage>
        <taxon>Bacteria</taxon>
        <taxon>Pseudomonadati</taxon>
        <taxon>Bacteroidota</taxon>
        <taxon>Flavobacteriia</taxon>
        <taxon>Flavobacteriales</taxon>
        <taxon>Flavobacteriaceae</taxon>
        <taxon>Hwangdonia</taxon>
    </lineage>
</organism>
<evidence type="ECO:0000313" key="2">
    <source>
        <dbReference type="Proteomes" id="UP001597163"/>
    </source>
</evidence>
<dbReference type="SUPFAM" id="SSF55729">
    <property type="entry name" value="Acyl-CoA N-acyltransferases (Nat)"/>
    <property type="match status" value="1"/>
</dbReference>
<dbReference type="EMBL" id="JBHTLJ010000005">
    <property type="protein sequence ID" value="MFD1163871.1"/>
    <property type="molecule type" value="Genomic_DNA"/>
</dbReference>
<dbReference type="RefSeq" id="WP_311942571.1">
    <property type="nucleotide sequence ID" value="NZ_JAVSCK010000005.1"/>
</dbReference>